<dbReference type="EMBL" id="JBHSNQ010000188">
    <property type="protein sequence ID" value="MFC5543044.1"/>
    <property type="molecule type" value="Genomic_DNA"/>
</dbReference>
<proteinExistence type="inferred from homology"/>
<evidence type="ECO:0000256" key="2">
    <source>
        <dbReference type="ARBA" id="ARBA00022829"/>
    </source>
</evidence>
<keyword evidence="6" id="KW-1185">Reference proteome</keyword>
<evidence type="ECO:0000256" key="1">
    <source>
        <dbReference type="ARBA" id="ARBA00006295"/>
    </source>
</evidence>
<comment type="caution">
    <text evidence="5">The sequence shown here is derived from an EMBL/GenBank/DDBJ whole genome shotgun (WGS) entry which is preliminary data.</text>
</comment>
<dbReference type="Pfam" id="PF23552">
    <property type="entry name" value="ParB_C"/>
    <property type="match status" value="1"/>
</dbReference>
<dbReference type="NCBIfam" id="TIGR00180">
    <property type="entry name" value="parB_part"/>
    <property type="match status" value="1"/>
</dbReference>
<reference evidence="6" key="1">
    <citation type="journal article" date="2019" name="Int. J. Syst. Evol. Microbiol.">
        <title>The Global Catalogue of Microorganisms (GCM) 10K type strain sequencing project: providing services to taxonomists for standard genome sequencing and annotation.</title>
        <authorList>
            <consortium name="The Broad Institute Genomics Platform"/>
            <consortium name="The Broad Institute Genome Sequencing Center for Infectious Disease"/>
            <person name="Wu L."/>
            <person name="Ma J."/>
        </authorList>
    </citation>
    <scope>NUCLEOTIDE SEQUENCE [LARGE SCALE GENOMIC DNA]</scope>
    <source>
        <strain evidence="6">CCUG 56331</strain>
    </source>
</reference>
<name>A0ABW0RE58_9BACL</name>
<evidence type="ECO:0000259" key="4">
    <source>
        <dbReference type="SMART" id="SM00470"/>
    </source>
</evidence>
<dbReference type="CDD" id="cd16393">
    <property type="entry name" value="SPO0J_N"/>
    <property type="match status" value="1"/>
</dbReference>
<keyword evidence="2" id="KW-0159">Chromosome partition</keyword>
<keyword evidence="3" id="KW-0238">DNA-binding</keyword>
<protein>
    <submittedName>
        <fullName evidence="5">ParB/RepB/Spo0J family partition protein</fullName>
    </submittedName>
</protein>
<evidence type="ECO:0000313" key="5">
    <source>
        <dbReference type="EMBL" id="MFC5543044.1"/>
    </source>
</evidence>
<dbReference type="InterPro" id="IPR041468">
    <property type="entry name" value="HTH_ParB/Spo0J"/>
</dbReference>
<dbReference type="InterPro" id="IPR057240">
    <property type="entry name" value="ParB_dimer_C"/>
</dbReference>
<gene>
    <name evidence="5" type="ORF">ACFPOH_15150</name>
</gene>
<dbReference type="Proteomes" id="UP001595978">
    <property type="component" value="Unassembled WGS sequence"/>
</dbReference>
<evidence type="ECO:0000313" key="6">
    <source>
        <dbReference type="Proteomes" id="UP001595978"/>
    </source>
</evidence>
<dbReference type="PANTHER" id="PTHR33375">
    <property type="entry name" value="CHROMOSOME-PARTITIONING PROTEIN PARB-RELATED"/>
    <property type="match status" value="1"/>
</dbReference>
<dbReference type="SMART" id="SM00470">
    <property type="entry name" value="ParB"/>
    <property type="match status" value="1"/>
</dbReference>
<dbReference type="InterPro" id="IPR036086">
    <property type="entry name" value="ParB/Sulfiredoxin_sf"/>
</dbReference>
<dbReference type="PANTHER" id="PTHR33375:SF1">
    <property type="entry name" value="CHROMOSOME-PARTITIONING PROTEIN PARB-RELATED"/>
    <property type="match status" value="1"/>
</dbReference>
<dbReference type="RefSeq" id="WP_342470760.1">
    <property type="nucleotide sequence ID" value="NZ_JBHSNQ010000188.1"/>
</dbReference>
<dbReference type="SUPFAM" id="SSF110849">
    <property type="entry name" value="ParB/Sulfiredoxin"/>
    <property type="match status" value="1"/>
</dbReference>
<accession>A0ABW0RE58</accession>
<organism evidence="5 6">
    <name type="scientific">Ureibacillus suwonensis</name>
    <dbReference type="NCBI Taxonomy" id="313007"/>
    <lineage>
        <taxon>Bacteria</taxon>
        <taxon>Bacillati</taxon>
        <taxon>Bacillota</taxon>
        <taxon>Bacilli</taxon>
        <taxon>Bacillales</taxon>
        <taxon>Caryophanaceae</taxon>
        <taxon>Ureibacillus</taxon>
    </lineage>
</organism>
<sequence>MARGLGKGIGALFPSETLESIQKDEHVEKIPLQKLVANPFQPRKKFDDEAIGELAQSIREHGIIQPIVVRKKGKKYEIVVGERRYRAAKLANLEEIPAIIKEMTEEQMMELAILENLQREDLTPIEEAEAYQNLIEKLNFTQDDLAKRLGKSRPHITNMIRLLQLPEEVRQMLNEGQLSMGHGRALLGLKNKRQMIEVAKKTINQSLNVRQLEALIKQLNENVSRETKKKTPKKDIFVQATESQLREFFGTNVQIKKTKNKGKIEIEFYSEDDLERILEILNLDHDEM</sequence>
<evidence type="ECO:0000256" key="3">
    <source>
        <dbReference type="ARBA" id="ARBA00023125"/>
    </source>
</evidence>
<dbReference type="Gene3D" id="3.90.1530.30">
    <property type="match status" value="1"/>
</dbReference>
<comment type="similarity">
    <text evidence="1">Belongs to the ParB family.</text>
</comment>
<feature type="domain" description="ParB-like N-terminal" evidence="4">
    <location>
        <begin position="28"/>
        <end position="117"/>
    </location>
</feature>
<dbReference type="InterPro" id="IPR004437">
    <property type="entry name" value="ParB/RepB/Spo0J"/>
</dbReference>
<dbReference type="Pfam" id="PF02195">
    <property type="entry name" value="ParB_N"/>
    <property type="match status" value="1"/>
</dbReference>
<dbReference type="InterPro" id="IPR003115">
    <property type="entry name" value="ParB_N"/>
</dbReference>
<dbReference type="Gene3D" id="1.10.10.2830">
    <property type="match status" value="1"/>
</dbReference>
<dbReference type="Pfam" id="PF17762">
    <property type="entry name" value="HTH_ParB"/>
    <property type="match status" value="1"/>
</dbReference>
<dbReference type="SUPFAM" id="SSF109709">
    <property type="entry name" value="KorB DNA-binding domain-like"/>
    <property type="match status" value="1"/>
</dbReference>
<dbReference type="InterPro" id="IPR050336">
    <property type="entry name" value="Chromosome_partition/occlusion"/>
</dbReference>